<comment type="caution">
    <text evidence="2">The sequence shown here is derived from an EMBL/GenBank/DDBJ whole genome shotgun (WGS) entry which is preliminary data.</text>
</comment>
<dbReference type="RefSeq" id="WP_146954513.1">
    <property type="nucleotide sequence ID" value="NZ_BAABBJ010000012.1"/>
</dbReference>
<organism evidence="2 3">
    <name type="scientific">Cellulomonas soli</name>
    <dbReference type="NCBI Taxonomy" id="931535"/>
    <lineage>
        <taxon>Bacteria</taxon>
        <taxon>Bacillati</taxon>
        <taxon>Actinomycetota</taxon>
        <taxon>Actinomycetes</taxon>
        <taxon>Micrococcales</taxon>
        <taxon>Cellulomonadaceae</taxon>
        <taxon>Cellulomonas</taxon>
    </lineage>
</organism>
<evidence type="ECO:0000313" key="3">
    <source>
        <dbReference type="Proteomes" id="UP000321798"/>
    </source>
</evidence>
<dbReference type="AlphaFoldDB" id="A0A512PHT8"/>
<evidence type="ECO:0008006" key="4">
    <source>
        <dbReference type="Google" id="ProtNLM"/>
    </source>
</evidence>
<dbReference type="EMBL" id="BKAL01000015">
    <property type="protein sequence ID" value="GEP70743.1"/>
    <property type="molecule type" value="Genomic_DNA"/>
</dbReference>
<name>A0A512PHT8_9CELL</name>
<dbReference type="Proteomes" id="UP000321798">
    <property type="component" value="Unassembled WGS sequence"/>
</dbReference>
<reference evidence="2 3" key="1">
    <citation type="submission" date="2019-07" db="EMBL/GenBank/DDBJ databases">
        <title>Whole genome shotgun sequence of Cellulomonas soli NBRC 109434.</title>
        <authorList>
            <person name="Hosoyama A."/>
            <person name="Uohara A."/>
            <person name="Ohji S."/>
            <person name="Ichikawa N."/>
        </authorList>
    </citation>
    <scope>NUCLEOTIDE SEQUENCE [LARGE SCALE GENOMIC DNA]</scope>
    <source>
        <strain evidence="2 3">NBRC 109434</strain>
    </source>
</reference>
<proteinExistence type="predicted"/>
<feature type="region of interest" description="Disordered" evidence="1">
    <location>
        <begin position="32"/>
        <end position="67"/>
    </location>
</feature>
<gene>
    <name evidence="2" type="ORF">CSO01_34580</name>
</gene>
<feature type="compositionally biased region" description="Low complexity" evidence="1">
    <location>
        <begin position="43"/>
        <end position="65"/>
    </location>
</feature>
<evidence type="ECO:0000313" key="2">
    <source>
        <dbReference type="EMBL" id="GEP70743.1"/>
    </source>
</evidence>
<protein>
    <recommendedName>
        <fullName evidence="4">Lipoprotein</fullName>
    </recommendedName>
</protein>
<dbReference type="PROSITE" id="PS51257">
    <property type="entry name" value="PROKAR_LIPOPROTEIN"/>
    <property type="match status" value="1"/>
</dbReference>
<sequence length="207" mass="21544">MTRGRDRLARHGRRALVVAAILTLTSCAGLRAEDADGPSRGDPVVVAPTRTAPAAGDPAAGAVDASSQPVDEAAVKARIQEGLPEDALPDGFRRVEQYENEDVQPFLMLATAQYEAYRADPAADRGPVVVVRVVSVTPADRALEPATPGPEVTAEPRDDIAPGAVLYHLDGQAMPSITVPAATADIIIAGTDIDTDVLVAIAKAVIR</sequence>
<accession>A0A512PHT8</accession>
<evidence type="ECO:0000256" key="1">
    <source>
        <dbReference type="SAM" id="MobiDB-lite"/>
    </source>
</evidence>
<keyword evidence="3" id="KW-1185">Reference proteome</keyword>